<keyword evidence="9 13" id="KW-0472">Membrane</keyword>
<keyword evidence="4 12" id="KW-0894">Sodium channel</keyword>
<reference evidence="14" key="1">
    <citation type="submission" date="2020-07" db="EMBL/GenBank/DDBJ databases">
        <title>Multicomponent nature underlies the extraordinary mechanical properties of spider dragline silk.</title>
        <authorList>
            <person name="Kono N."/>
            <person name="Nakamura H."/>
            <person name="Mori M."/>
            <person name="Yoshida Y."/>
            <person name="Ohtoshi R."/>
            <person name="Malay A.D."/>
            <person name="Moran D.A.P."/>
            <person name="Tomita M."/>
            <person name="Numata K."/>
            <person name="Arakawa K."/>
        </authorList>
    </citation>
    <scope>NUCLEOTIDE SEQUENCE</scope>
</reference>
<keyword evidence="15" id="KW-1185">Reference proteome</keyword>
<name>A0A8X6JLX3_TRICU</name>
<gene>
    <name evidence="14" type="ORF">TNCT_417171</name>
</gene>
<dbReference type="Gene3D" id="1.10.287.770">
    <property type="entry name" value="YojJ-like"/>
    <property type="match status" value="1"/>
</dbReference>
<evidence type="ECO:0000256" key="9">
    <source>
        <dbReference type="ARBA" id="ARBA00023136"/>
    </source>
</evidence>
<keyword evidence="3 12" id="KW-0813">Transport</keyword>
<accession>A0A8X6JLX3</accession>
<dbReference type="AlphaFoldDB" id="A0A8X6JLX3"/>
<dbReference type="InterPro" id="IPR001873">
    <property type="entry name" value="ENaC"/>
</dbReference>
<evidence type="ECO:0000256" key="4">
    <source>
        <dbReference type="ARBA" id="ARBA00022461"/>
    </source>
</evidence>
<keyword evidence="10 12" id="KW-0739">Sodium transport</keyword>
<evidence type="ECO:0000256" key="10">
    <source>
        <dbReference type="ARBA" id="ARBA00023201"/>
    </source>
</evidence>
<keyword evidence="6 13" id="KW-1133">Transmembrane helix</keyword>
<evidence type="ECO:0000256" key="11">
    <source>
        <dbReference type="ARBA" id="ARBA00023303"/>
    </source>
</evidence>
<dbReference type="GO" id="GO:0016020">
    <property type="term" value="C:membrane"/>
    <property type="evidence" value="ECO:0007669"/>
    <property type="project" value="UniProtKB-SubCell"/>
</dbReference>
<comment type="caution">
    <text evidence="14">The sequence shown here is derived from an EMBL/GenBank/DDBJ whole genome shotgun (WGS) entry which is preliminary data.</text>
</comment>
<evidence type="ECO:0000256" key="13">
    <source>
        <dbReference type="SAM" id="Phobius"/>
    </source>
</evidence>
<dbReference type="Proteomes" id="UP000887116">
    <property type="component" value="Unassembled WGS sequence"/>
</dbReference>
<keyword evidence="7" id="KW-0915">Sodium</keyword>
<evidence type="ECO:0000256" key="1">
    <source>
        <dbReference type="ARBA" id="ARBA00004141"/>
    </source>
</evidence>
<feature type="transmembrane region" description="Helical" evidence="13">
    <location>
        <begin position="93"/>
        <end position="116"/>
    </location>
</feature>
<evidence type="ECO:0000256" key="2">
    <source>
        <dbReference type="ARBA" id="ARBA00007193"/>
    </source>
</evidence>
<dbReference type="GO" id="GO:0005272">
    <property type="term" value="F:sodium channel activity"/>
    <property type="evidence" value="ECO:0007669"/>
    <property type="project" value="UniProtKB-KW"/>
</dbReference>
<keyword evidence="11 12" id="KW-0407">Ion channel</keyword>
<evidence type="ECO:0000256" key="12">
    <source>
        <dbReference type="RuleBase" id="RU000679"/>
    </source>
</evidence>
<evidence type="ECO:0000313" key="14">
    <source>
        <dbReference type="EMBL" id="GFR11796.1"/>
    </source>
</evidence>
<evidence type="ECO:0000256" key="5">
    <source>
        <dbReference type="ARBA" id="ARBA00022692"/>
    </source>
</evidence>
<comment type="similarity">
    <text evidence="2 12">Belongs to the amiloride-sensitive sodium channel (TC 1.A.6) family.</text>
</comment>
<keyword evidence="8 12" id="KW-0406">Ion transport</keyword>
<keyword evidence="5 12" id="KW-0812">Transmembrane</keyword>
<organism evidence="14 15">
    <name type="scientific">Trichonephila clavata</name>
    <name type="common">Joro spider</name>
    <name type="synonym">Nephila clavata</name>
    <dbReference type="NCBI Taxonomy" id="2740835"/>
    <lineage>
        <taxon>Eukaryota</taxon>
        <taxon>Metazoa</taxon>
        <taxon>Ecdysozoa</taxon>
        <taxon>Arthropoda</taxon>
        <taxon>Chelicerata</taxon>
        <taxon>Arachnida</taxon>
        <taxon>Araneae</taxon>
        <taxon>Araneomorphae</taxon>
        <taxon>Entelegynae</taxon>
        <taxon>Araneoidea</taxon>
        <taxon>Nephilidae</taxon>
        <taxon>Trichonephila</taxon>
    </lineage>
</organism>
<evidence type="ECO:0000256" key="7">
    <source>
        <dbReference type="ARBA" id="ARBA00023053"/>
    </source>
</evidence>
<comment type="subcellular location">
    <subcellularLocation>
        <location evidence="1">Membrane</location>
        <topology evidence="1">Multi-pass membrane protein</topology>
    </subcellularLocation>
</comment>
<proteinExistence type="inferred from homology"/>
<evidence type="ECO:0000256" key="3">
    <source>
        <dbReference type="ARBA" id="ARBA00022448"/>
    </source>
</evidence>
<protein>
    <submittedName>
        <fullName evidence="14">Uncharacterized protein</fullName>
    </submittedName>
</protein>
<evidence type="ECO:0000313" key="15">
    <source>
        <dbReference type="Proteomes" id="UP000887116"/>
    </source>
</evidence>
<sequence>MTYKQRSLFLVFEACKKECWRSYDELCSECDGGLRLFKKPEICSRGMRLLRKNPSDLNLINAHQSDYIDVRVFLSDAEVTVMSHNALYTNAELFSYIGGLMGCWLGISVWTSVGFFEKTWNFIRLKWQFRSKPKRSLPTRHSEVSKSCYNLYFSFNISLL</sequence>
<dbReference type="Pfam" id="PF00858">
    <property type="entry name" value="ASC"/>
    <property type="match status" value="1"/>
</dbReference>
<dbReference type="EMBL" id="BMAO01016862">
    <property type="protein sequence ID" value="GFR11796.1"/>
    <property type="molecule type" value="Genomic_DNA"/>
</dbReference>
<evidence type="ECO:0000256" key="8">
    <source>
        <dbReference type="ARBA" id="ARBA00023065"/>
    </source>
</evidence>
<evidence type="ECO:0000256" key="6">
    <source>
        <dbReference type="ARBA" id="ARBA00022989"/>
    </source>
</evidence>